<reference evidence="4 5" key="1">
    <citation type="submission" date="2018-11" db="EMBL/GenBank/DDBJ databases">
        <title>Haplotype-resolved cattle genomes.</title>
        <authorList>
            <person name="Low W.Y."/>
            <person name="Tearle R."/>
            <person name="Bickhart D.M."/>
            <person name="Rosen B.D."/>
            <person name="Koren S."/>
            <person name="Rhie A."/>
            <person name="Hiendleder S."/>
            <person name="Phillippy A.M."/>
            <person name="Smith T.P.L."/>
            <person name="Williams J.L."/>
        </authorList>
    </citation>
    <scope>NUCLEOTIDE SEQUENCE [LARGE SCALE GENOMIC DNA]</scope>
</reference>
<gene>
    <name evidence="4" type="primary">ITPA</name>
</gene>
<dbReference type="PANTHER" id="PTHR11067">
    <property type="entry name" value="INOSINE TRIPHOSPHATE PYROPHOSPHATASE/HAM1 PROTEIN"/>
    <property type="match status" value="1"/>
</dbReference>
<dbReference type="Pfam" id="PF01725">
    <property type="entry name" value="Ham1p_like"/>
    <property type="match status" value="1"/>
</dbReference>
<dbReference type="Gene3D" id="3.90.950.10">
    <property type="match status" value="1"/>
</dbReference>
<dbReference type="InterPro" id="IPR002637">
    <property type="entry name" value="RdgB/HAM1"/>
</dbReference>
<evidence type="ECO:0000256" key="3">
    <source>
        <dbReference type="SAM" id="MobiDB-lite"/>
    </source>
</evidence>
<name>A0A4W2D985_BOBOX</name>
<feature type="region of interest" description="Disordered" evidence="3">
    <location>
        <begin position="1"/>
        <end position="20"/>
    </location>
</feature>
<comment type="similarity">
    <text evidence="1">Belongs to the HAM1 NTPase family.</text>
</comment>
<dbReference type="AlphaFoldDB" id="A0A4W2D985"/>
<sequence>MSDSLRPHRRQPIRLPRPWDSPGKNTGVGCHFLLQFMKVKSEVAQSCPGVGCHCLLRQCPLDPSNSDKVAKPFSSLLAVGGPRLLIQKRASCYWGSEQGFWMPREAFLPKGAQAATFAAVAAAAPATATQTTGCLPGTTAQKSDYPLPPVVGSACDSKQKDFRWVCGVPGDHHGGLLGREEDRVCHGERQKAGGGLHQLLEGFQDKSAYALCTFAFSTGDPNEPVRLFRGRTMGRIVVPRGCRDFGWDPCFQPDGYEQTYAEMPKAEKNTISHRFRALLALQEYFSSLTPGVGDDHPSWGSGEG</sequence>
<dbReference type="SUPFAM" id="SSF52972">
    <property type="entry name" value="ITPase-like"/>
    <property type="match status" value="1"/>
</dbReference>
<proteinExistence type="inferred from homology"/>
<reference evidence="4" key="2">
    <citation type="submission" date="2025-08" db="UniProtKB">
        <authorList>
            <consortium name="Ensembl"/>
        </authorList>
    </citation>
    <scope>IDENTIFICATION</scope>
</reference>
<dbReference type="CDD" id="cd00515">
    <property type="entry name" value="HAM1"/>
    <property type="match status" value="1"/>
</dbReference>
<evidence type="ECO:0000256" key="2">
    <source>
        <dbReference type="ARBA" id="ARBA00022801"/>
    </source>
</evidence>
<evidence type="ECO:0000313" key="5">
    <source>
        <dbReference type="Proteomes" id="UP000314981"/>
    </source>
</evidence>
<dbReference type="GO" id="GO:0005737">
    <property type="term" value="C:cytoplasm"/>
    <property type="evidence" value="ECO:0007669"/>
    <property type="project" value="TreeGrafter"/>
</dbReference>
<dbReference type="STRING" id="30522.A0A4W2D985"/>
<accession>A0A4W2D985</accession>
<keyword evidence="5" id="KW-1185">Reference proteome</keyword>
<dbReference type="PANTHER" id="PTHR11067:SF9">
    <property type="entry name" value="INOSINE TRIPHOSPHATE PYROPHOSPHATASE"/>
    <property type="match status" value="1"/>
</dbReference>
<dbReference type="Ensembl" id="ENSBIXT00000026686.1">
    <property type="protein sequence ID" value="ENSBIXP00000015312.1"/>
    <property type="gene ID" value="ENSBIXG00000019858.1"/>
</dbReference>
<dbReference type="GO" id="GO:0009143">
    <property type="term" value="P:nucleoside triphosphate catabolic process"/>
    <property type="evidence" value="ECO:0007669"/>
    <property type="project" value="InterPro"/>
</dbReference>
<organism evidence="4 5">
    <name type="scientific">Bos indicus x Bos taurus</name>
    <name type="common">Hybrid cattle</name>
    <dbReference type="NCBI Taxonomy" id="30522"/>
    <lineage>
        <taxon>Eukaryota</taxon>
        <taxon>Metazoa</taxon>
        <taxon>Chordata</taxon>
        <taxon>Craniata</taxon>
        <taxon>Vertebrata</taxon>
        <taxon>Euteleostomi</taxon>
        <taxon>Mammalia</taxon>
        <taxon>Eutheria</taxon>
        <taxon>Laurasiatheria</taxon>
        <taxon>Artiodactyla</taxon>
        <taxon>Ruminantia</taxon>
        <taxon>Pecora</taxon>
        <taxon>Bovidae</taxon>
        <taxon>Bovinae</taxon>
        <taxon>Bos</taxon>
    </lineage>
</organism>
<keyword evidence="2" id="KW-0378">Hydrolase</keyword>
<dbReference type="Proteomes" id="UP000314981">
    <property type="component" value="Chromosome 13"/>
</dbReference>
<dbReference type="GO" id="GO:0047429">
    <property type="term" value="F:nucleoside triphosphate diphosphatase activity"/>
    <property type="evidence" value="ECO:0007669"/>
    <property type="project" value="InterPro"/>
</dbReference>
<reference evidence="4" key="3">
    <citation type="submission" date="2025-09" db="UniProtKB">
        <authorList>
            <consortium name="Ensembl"/>
        </authorList>
    </citation>
    <scope>IDENTIFICATION</scope>
</reference>
<evidence type="ECO:0000313" key="4">
    <source>
        <dbReference type="Ensembl" id="ENSBIXP00000015312.1"/>
    </source>
</evidence>
<dbReference type="InterPro" id="IPR029001">
    <property type="entry name" value="ITPase-like_fam"/>
</dbReference>
<evidence type="ECO:0000256" key="1">
    <source>
        <dbReference type="ARBA" id="ARBA00008023"/>
    </source>
</evidence>
<protein>
    <submittedName>
        <fullName evidence="4">Inosine triphosphatase</fullName>
    </submittedName>
</protein>